<name>A0A1U8HFT9_CAPAN</name>
<evidence type="ECO:0000313" key="3">
    <source>
        <dbReference type="Proteomes" id="UP000222542"/>
    </source>
</evidence>
<dbReference type="AlphaFoldDB" id="A0A1U8HFT9"/>
<dbReference type="KEGG" id="cann:107879811"/>
<dbReference type="GO" id="GO:0000398">
    <property type="term" value="P:mRNA splicing, via spliceosome"/>
    <property type="evidence" value="ECO:0007669"/>
    <property type="project" value="InterPro"/>
</dbReference>
<evidence type="ECO:0000313" key="2">
    <source>
        <dbReference type="EMBL" id="PHT61685.1"/>
    </source>
</evidence>
<reference evidence="2 3" key="1">
    <citation type="journal article" date="2014" name="Nat. Genet.">
        <title>Genome sequence of the hot pepper provides insights into the evolution of pungency in Capsicum species.</title>
        <authorList>
            <person name="Kim S."/>
            <person name="Park M."/>
            <person name="Yeom S.I."/>
            <person name="Kim Y.M."/>
            <person name="Lee J.M."/>
            <person name="Lee H.A."/>
            <person name="Seo E."/>
            <person name="Choi J."/>
            <person name="Cheong K."/>
            <person name="Kim K.T."/>
            <person name="Jung K."/>
            <person name="Lee G.W."/>
            <person name="Oh S.K."/>
            <person name="Bae C."/>
            <person name="Kim S.B."/>
            <person name="Lee H.Y."/>
            <person name="Kim S.Y."/>
            <person name="Kim M.S."/>
            <person name="Kang B.C."/>
            <person name="Jo Y.D."/>
            <person name="Yang H.B."/>
            <person name="Jeong H.J."/>
            <person name="Kang W.H."/>
            <person name="Kwon J.K."/>
            <person name="Shin C."/>
            <person name="Lim J.Y."/>
            <person name="Park J.H."/>
            <person name="Huh J.H."/>
            <person name="Kim J.S."/>
            <person name="Kim B.D."/>
            <person name="Cohen O."/>
            <person name="Paran I."/>
            <person name="Suh M.C."/>
            <person name="Lee S.B."/>
            <person name="Kim Y.K."/>
            <person name="Shin Y."/>
            <person name="Noh S.J."/>
            <person name="Park J."/>
            <person name="Seo Y.S."/>
            <person name="Kwon S.Y."/>
            <person name="Kim H.A."/>
            <person name="Park J.M."/>
            <person name="Kim H.J."/>
            <person name="Choi S.B."/>
            <person name="Bosland P.W."/>
            <person name="Reeves G."/>
            <person name="Jo S.H."/>
            <person name="Lee B.W."/>
            <person name="Cho H.T."/>
            <person name="Choi H.S."/>
            <person name="Lee M.S."/>
            <person name="Yu Y."/>
            <person name="Do Choi Y."/>
            <person name="Park B.S."/>
            <person name="van Deynze A."/>
            <person name="Ashrafi H."/>
            <person name="Hill T."/>
            <person name="Kim W.T."/>
            <person name="Pai H.S."/>
            <person name="Ahn H.K."/>
            <person name="Yeam I."/>
            <person name="Giovannoni J.J."/>
            <person name="Rose J.K."/>
            <person name="Sorensen I."/>
            <person name="Lee S.J."/>
            <person name="Kim R.W."/>
            <person name="Choi I.Y."/>
            <person name="Choi B.S."/>
            <person name="Lim J.S."/>
            <person name="Lee Y.H."/>
            <person name="Choi D."/>
        </authorList>
    </citation>
    <scope>NUCLEOTIDE SEQUENCE [LARGE SCALE GENOMIC DNA]</scope>
    <source>
        <strain evidence="3">cv. CM334</strain>
    </source>
</reference>
<dbReference type="STRING" id="4072.A0A1U8HFT9"/>
<keyword evidence="3" id="KW-1185">Reference proteome</keyword>
<protein>
    <submittedName>
        <fullName evidence="2">Uncharacterized protein</fullName>
    </submittedName>
</protein>
<accession>A0A1U8HFT9</accession>
<dbReference type="InterPro" id="IPR005011">
    <property type="entry name" value="SNU66/SART1"/>
</dbReference>
<dbReference type="Proteomes" id="UP000222542">
    <property type="component" value="Unassembled WGS sequence"/>
</dbReference>
<reference evidence="2 3" key="2">
    <citation type="journal article" date="2017" name="Genome Biol.">
        <title>New reference genome sequences of hot pepper reveal the massive evolution of plant disease-resistance genes by retroduplication.</title>
        <authorList>
            <person name="Kim S."/>
            <person name="Park J."/>
            <person name="Yeom S.I."/>
            <person name="Kim Y.M."/>
            <person name="Seo E."/>
            <person name="Kim K.T."/>
            <person name="Kim M.S."/>
            <person name="Lee J.M."/>
            <person name="Cheong K."/>
            <person name="Shin H.S."/>
            <person name="Kim S.B."/>
            <person name="Han K."/>
            <person name="Lee J."/>
            <person name="Park M."/>
            <person name="Lee H.A."/>
            <person name="Lee H.Y."/>
            <person name="Lee Y."/>
            <person name="Oh S."/>
            <person name="Lee J.H."/>
            <person name="Choi E."/>
            <person name="Choi E."/>
            <person name="Lee S.E."/>
            <person name="Jeon J."/>
            <person name="Kim H."/>
            <person name="Choi G."/>
            <person name="Song H."/>
            <person name="Lee J."/>
            <person name="Lee S.C."/>
            <person name="Kwon J.K."/>
            <person name="Lee H.Y."/>
            <person name="Koo N."/>
            <person name="Hong Y."/>
            <person name="Kim R.W."/>
            <person name="Kang W.H."/>
            <person name="Huh J.H."/>
            <person name="Kang B.C."/>
            <person name="Yang T.J."/>
            <person name="Lee Y.H."/>
            <person name="Bennetzen J.L."/>
            <person name="Choi D."/>
        </authorList>
    </citation>
    <scope>NUCLEOTIDE SEQUENCE [LARGE SCALE GENOMIC DNA]</scope>
    <source>
        <strain evidence="3">cv. CM334</strain>
    </source>
</reference>
<dbReference type="PANTHER" id="PTHR14152:SF6">
    <property type="entry name" value="IGE AUTOANTIGEN"/>
    <property type="match status" value="1"/>
</dbReference>
<sequence length="138" mass="15755">MDLDDAPLIVDDDFVSGESQLVFTEMGEFVTGVHFDKLYERKPSVDVPKNRSVYEEEPFVKEEKSVATVDKTIREVPIGKGLSEALKFLRERVTLKEEDIELAGRNNDKRESKLVGLRSDEKGEKEINIDRTDEYGES</sequence>
<dbReference type="PANTHER" id="PTHR14152">
    <property type="entry name" value="SQUAMOUS CELL CARCINOMA ANTIGEN RECOGNISED BY CYTOTOXIC T LYMPHOCYTES"/>
    <property type="match status" value="1"/>
</dbReference>
<evidence type="ECO:0000256" key="1">
    <source>
        <dbReference type="SAM" id="MobiDB-lite"/>
    </source>
</evidence>
<dbReference type="OrthoDB" id="5583at2759"/>
<dbReference type="EMBL" id="AYRZ02000126">
    <property type="protein sequence ID" value="PHT61685.1"/>
    <property type="molecule type" value="Genomic_DNA"/>
</dbReference>
<dbReference type="Gramene" id="PHT61685">
    <property type="protein sequence ID" value="PHT61685"/>
    <property type="gene ID" value="T459_34474"/>
</dbReference>
<comment type="caution">
    <text evidence="2">The sequence shown here is derived from an EMBL/GenBank/DDBJ whole genome shotgun (WGS) entry which is preliminary data.</text>
</comment>
<proteinExistence type="predicted"/>
<gene>
    <name evidence="2" type="ORF">T459_34474</name>
</gene>
<feature type="region of interest" description="Disordered" evidence="1">
    <location>
        <begin position="113"/>
        <end position="138"/>
    </location>
</feature>
<organism evidence="2 3">
    <name type="scientific">Capsicum annuum</name>
    <name type="common">Capsicum pepper</name>
    <dbReference type="NCBI Taxonomy" id="4072"/>
    <lineage>
        <taxon>Eukaryota</taxon>
        <taxon>Viridiplantae</taxon>
        <taxon>Streptophyta</taxon>
        <taxon>Embryophyta</taxon>
        <taxon>Tracheophyta</taxon>
        <taxon>Spermatophyta</taxon>
        <taxon>Magnoliopsida</taxon>
        <taxon>eudicotyledons</taxon>
        <taxon>Gunneridae</taxon>
        <taxon>Pentapetalae</taxon>
        <taxon>asterids</taxon>
        <taxon>lamiids</taxon>
        <taxon>Solanales</taxon>
        <taxon>Solanaceae</taxon>
        <taxon>Solanoideae</taxon>
        <taxon>Capsiceae</taxon>
        <taxon>Capsicum</taxon>
    </lineage>
</organism>